<proteinExistence type="predicted"/>
<evidence type="ECO:0000313" key="2">
    <source>
        <dbReference type="Proteomes" id="UP000016801"/>
    </source>
</evidence>
<gene>
    <name evidence="1" type="ORF">CPUR_01533</name>
</gene>
<name>M1WB59_CLAP2</name>
<evidence type="ECO:0008006" key="3">
    <source>
        <dbReference type="Google" id="ProtNLM"/>
    </source>
</evidence>
<dbReference type="InterPro" id="IPR029063">
    <property type="entry name" value="SAM-dependent_MTases_sf"/>
</dbReference>
<dbReference type="SUPFAM" id="SSF53335">
    <property type="entry name" value="S-adenosyl-L-methionine-dependent methyltransferases"/>
    <property type="match status" value="1"/>
</dbReference>
<reference evidence="1 2" key="1">
    <citation type="journal article" date="2013" name="PLoS Genet.">
        <title>Plant-symbiotic fungi as chemical engineers: Multi-genome analysis of the Clavicipitaceae reveals dynamics of alkaloid loci.</title>
        <authorList>
            <person name="Schardl C.L."/>
            <person name="Young C.A."/>
            <person name="Hesse U."/>
            <person name="Amyotte S.G."/>
            <person name="Andreeva K."/>
            <person name="Calie P.J."/>
            <person name="Fleetwood D.J."/>
            <person name="Haws D.C."/>
            <person name="Moore N."/>
            <person name="Oeser B."/>
            <person name="Panaccione D.G."/>
            <person name="Schweri K.K."/>
            <person name="Voisey C.R."/>
            <person name="Farman M.L."/>
            <person name="Jaromczyk J.W."/>
            <person name="Roe B.A."/>
            <person name="O'Sullivan D.M."/>
            <person name="Scott B."/>
            <person name="Tudzynski P."/>
            <person name="An Z."/>
            <person name="Arnaoudova E.G."/>
            <person name="Bullock C.T."/>
            <person name="Charlton N.D."/>
            <person name="Chen L."/>
            <person name="Cox M."/>
            <person name="Dinkins R.D."/>
            <person name="Florea S."/>
            <person name="Glenn A.E."/>
            <person name="Gordon A."/>
            <person name="Gueldener U."/>
            <person name="Harris D.R."/>
            <person name="Hollin W."/>
            <person name="Jaromczyk J."/>
            <person name="Johnson R.D."/>
            <person name="Khan A.K."/>
            <person name="Leistner E."/>
            <person name="Leuchtmann A."/>
            <person name="Li C."/>
            <person name="Liu J."/>
            <person name="Liu J."/>
            <person name="Liu M."/>
            <person name="Mace W."/>
            <person name="Machado C."/>
            <person name="Nagabhyru P."/>
            <person name="Pan J."/>
            <person name="Schmid J."/>
            <person name="Sugawara K."/>
            <person name="Steiner U."/>
            <person name="Takach J.E."/>
            <person name="Tanaka E."/>
            <person name="Webb J.S."/>
            <person name="Wilson E.V."/>
            <person name="Wiseman J.L."/>
            <person name="Yoshida R."/>
            <person name="Zeng Z."/>
        </authorList>
    </citation>
    <scope>NUCLEOTIDE SEQUENCE [LARGE SCALE GENOMIC DNA]</scope>
    <source>
        <strain evidence="1 2">20.1</strain>
    </source>
</reference>
<dbReference type="Proteomes" id="UP000016801">
    <property type="component" value="Unassembled WGS sequence"/>
</dbReference>
<dbReference type="VEuPathDB" id="FungiDB:CPUR_01533"/>
<dbReference type="Gene3D" id="3.40.50.150">
    <property type="entry name" value="Vaccinia Virus protein VP39"/>
    <property type="match status" value="1"/>
</dbReference>
<comment type="caution">
    <text evidence="1">The sequence shown here is derived from an EMBL/GenBank/DDBJ whole genome shotgun (WGS) entry which is preliminary data.</text>
</comment>
<dbReference type="AlphaFoldDB" id="M1WB59"/>
<dbReference type="HOGENOM" id="CLU_1758615_0_0_1"/>
<keyword evidence="2" id="KW-1185">Reference proteome</keyword>
<dbReference type="STRING" id="1111077.M1WB59"/>
<evidence type="ECO:0000313" key="1">
    <source>
        <dbReference type="EMBL" id="CCE28059.1"/>
    </source>
</evidence>
<accession>M1WB59</accession>
<organism evidence="1 2">
    <name type="scientific">Claviceps purpurea (strain 20.1)</name>
    <name type="common">Ergot fungus</name>
    <name type="synonym">Sphacelia segetum</name>
    <dbReference type="NCBI Taxonomy" id="1111077"/>
    <lineage>
        <taxon>Eukaryota</taxon>
        <taxon>Fungi</taxon>
        <taxon>Dikarya</taxon>
        <taxon>Ascomycota</taxon>
        <taxon>Pezizomycotina</taxon>
        <taxon>Sordariomycetes</taxon>
        <taxon>Hypocreomycetidae</taxon>
        <taxon>Hypocreales</taxon>
        <taxon>Clavicipitaceae</taxon>
        <taxon>Claviceps</taxon>
    </lineage>
</organism>
<protein>
    <recommendedName>
        <fullName evidence="3">Methyltransferase domain-containing protein</fullName>
    </recommendedName>
</protein>
<dbReference type="OrthoDB" id="2013972at2759"/>
<dbReference type="EMBL" id="CAGA01000007">
    <property type="protein sequence ID" value="CCE28059.1"/>
    <property type="molecule type" value="Genomic_DNA"/>
</dbReference>
<sequence>MLTDRSSNSEFAEQFPNASVIGTDLSPCQPQWVPPNLCFEIDDASLEWTWNANQFDFIHMRFIVGGGWVESVEYEPEFRSDDETTELEPVLTSYEELFRKASKVLNRPLFVEEIQPQAFANAGFIEKRVARVKTPIGPWASHETSQTR</sequence>
<dbReference type="eggNOG" id="ENOG502QSKG">
    <property type="taxonomic scope" value="Eukaryota"/>
</dbReference>